<evidence type="ECO:0000313" key="1">
    <source>
        <dbReference type="EMBL" id="TQE10524.1"/>
    </source>
</evidence>
<gene>
    <name evidence="1" type="ORF">C1H46_003862</name>
</gene>
<organism evidence="1 2">
    <name type="scientific">Malus baccata</name>
    <name type="common">Siberian crab apple</name>
    <name type="synonym">Pyrus baccata</name>
    <dbReference type="NCBI Taxonomy" id="106549"/>
    <lineage>
        <taxon>Eukaryota</taxon>
        <taxon>Viridiplantae</taxon>
        <taxon>Streptophyta</taxon>
        <taxon>Embryophyta</taxon>
        <taxon>Tracheophyta</taxon>
        <taxon>Spermatophyta</taxon>
        <taxon>Magnoliopsida</taxon>
        <taxon>eudicotyledons</taxon>
        <taxon>Gunneridae</taxon>
        <taxon>Pentapetalae</taxon>
        <taxon>rosids</taxon>
        <taxon>fabids</taxon>
        <taxon>Rosales</taxon>
        <taxon>Rosaceae</taxon>
        <taxon>Amygdaloideae</taxon>
        <taxon>Maleae</taxon>
        <taxon>Malus</taxon>
    </lineage>
</organism>
<proteinExistence type="predicted"/>
<accession>A0A540NHM6</accession>
<dbReference type="AlphaFoldDB" id="A0A540NHM6"/>
<evidence type="ECO:0000313" key="2">
    <source>
        <dbReference type="Proteomes" id="UP000315295"/>
    </source>
</evidence>
<reference evidence="1 2" key="1">
    <citation type="journal article" date="2019" name="G3 (Bethesda)">
        <title>Sequencing of a Wild Apple (Malus baccata) Genome Unravels the Differences Between Cultivated and Wild Apple Species Regarding Disease Resistance and Cold Tolerance.</title>
        <authorList>
            <person name="Chen X."/>
        </authorList>
    </citation>
    <scope>NUCLEOTIDE SEQUENCE [LARGE SCALE GENOMIC DNA]</scope>
    <source>
        <strain evidence="2">cv. Shandingzi</strain>
        <tissue evidence="1">Leaves</tissue>
    </source>
</reference>
<name>A0A540NHM6_MALBA</name>
<sequence>MERRDSSLDLIHSDVVGLQLRVDQDSAVSDLVSVFFGIDGGDWVVEIGGGGWEGA</sequence>
<dbReference type="Proteomes" id="UP000315295">
    <property type="component" value="Unassembled WGS sequence"/>
</dbReference>
<comment type="caution">
    <text evidence="1">The sequence shown here is derived from an EMBL/GenBank/DDBJ whole genome shotgun (WGS) entry which is preliminary data.</text>
</comment>
<keyword evidence="2" id="KW-1185">Reference proteome</keyword>
<dbReference type="EMBL" id="VIEB01000040">
    <property type="protein sequence ID" value="TQE10524.1"/>
    <property type="molecule type" value="Genomic_DNA"/>
</dbReference>
<protein>
    <submittedName>
        <fullName evidence="1">Uncharacterized protein</fullName>
    </submittedName>
</protein>